<feature type="transmembrane region" description="Helical" evidence="6">
    <location>
        <begin position="53"/>
        <end position="74"/>
    </location>
</feature>
<sequence length="113" mass="12930">MTIYSSLIFMNINYNIASMSAFIVAVTQNFLLNKRWTFSDYDKGIKNRFIKYLILNFLSFLLNLTILNLIIYYFGTDKSTQIFAQILGIAGAMVTNFTGSHMVVFGTVGEKKR</sequence>
<comment type="similarity">
    <text evidence="2">Belongs to the GtrA family.</text>
</comment>
<evidence type="ECO:0000256" key="3">
    <source>
        <dbReference type="ARBA" id="ARBA00022692"/>
    </source>
</evidence>
<keyword evidence="4 6" id="KW-1133">Transmembrane helix</keyword>
<accession>A0A1W1C497</accession>
<evidence type="ECO:0000256" key="4">
    <source>
        <dbReference type="ARBA" id="ARBA00022989"/>
    </source>
</evidence>
<proteinExistence type="inferred from homology"/>
<dbReference type="AlphaFoldDB" id="A0A1W1C497"/>
<feature type="domain" description="GtrA/DPMS transmembrane" evidence="7">
    <location>
        <begin position="2"/>
        <end position="105"/>
    </location>
</feature>
<dbReference type="Pfam" id="PF04138">
    <property type="entry name" value="GtrA_DPMS_TM"/>
    <property type="match status" value="1"/>
</dbReference>
<dbReference type="PANTHER" id="PTHR38459:SF1">
    <property type="entry name" value="PROPHAGE BACTOPRENOL-LINKED GLUCOSE TRANSLOCASE HOMOLOG"/>
    <property type="match status" value="1"/>
</dbReference>
<evidence type="ECO:0000256" key="5">
    <source>
        <dbReference type="ARBA" id="ARBA00023136"/>
    </source>
</evidence>
<dbReference type="InterPro" id="IPR051401">
    <property type="entry name" value="GtrA_CellWall_Glycosyl"/>
</dbReference>
<keyword evidence="8" id="KW-0808">Transferase</keyword>
<reference evidence="8" key="1">
    <citation type="submission" date="2016-10" db="EMBL/GenBank/DDBJ databases">
        <authorList>
            <person name="de Groot N.N."/>
        </authorList>
    </citation>
    <scope>NUCLEOTIDE SEQUENCE</scope>
</reference>
<feature type="transmembrane region" description="Helical" evidence="6">
    <location>
        <begin position="86"/>
        <end position="108"/>
    </location>
</feature>
<protein>
    <submittedName>
        <fullName evidence="8">Glycosyltransferase involved in cell wall biogenesis</fullName>
    </submittedName>
</protein>
<dbReference type="GO" id="GO:0000271">
    <property type="term" value="P:polysaccharide biosynthetic process"/>
    <property type="evidence" value="ECO:0007669"/>
    <property type="project" value="InterPro"/>
</dbReference>
<evidence type="ECO:0000256" key="6">
    <source>
        <dbReference type="SAM" id="Phobius"/>
    </source>
</evidence>
<gene>
    <name evidence="8" type="ORF">MNB_SV-6-1861</name>
</gene>
<dbReference type="GO" id="GO:0005886">
    <property type="term" value="C:plasma membrane"/>
    <property type="evidence" value="ECO:0007669"/>
    <property type="project" value="TreeGrafter"/>
</dbReference>
<comment type="subcellular location">
    <subcellularLocation>
        <location evidence="1">Membrane</location>
        <topology evidence="1">Multi-pass membrane protein</topology>
    </subcellularLocation>
</comment>
<keyword evidence="5 6" id="KW-0472">Membrane</keyword>
<organism evidence="8">
    <name type="scientific">hydrothermal vent metagenome</name>
    <dbReference type="NCBI Taxonomy" id="652676"/>
    <lineage>
        <taxon>unclassified sequences</taxon>
        <taxon>metagenomes</taxon>
        <taxon>ecological metagenomes</taxon>
    </lineage>
</organism>
<dbReference type="EMBL" id="FPHC01000061">
    <property type="protein sequence ID" value="SFV60547.1"/>
    <property type="molecule type" value="Genomic_DNA"/>
</dbReference>
<evidence type="ECO:0000256" key="1">
    <source>
        <dbReference type="ARBA" id="ARBA00004141"/>
    </source>
</evidence>
<dbReference type="PANTHER" id="PTHR38459">
    <property type="entry name" value="PROPHAGE BACTOPRENOL-LINKED GLUCOSE TRANSLOCASE HOMOLOG"/>
    <property type="match status" value="1"/>
</dbReference>
<dbReference type="GO" id="GO:0016740">
    <property type="term" value="F:transferase activity"/>
    <property type="evidence" value="ECO:0007669"/>
    <property type="project" value="UniProtKB-KW"/>
</dbReference>
<evidence type="ECO:0000256" key="2">
    <source>
        <dbReference type="ARBA" id="ARBA00009399"/>
    </source>
</evidence>
<dbReference type="InterPro" id="IPR007267">
    <property type="entry name" value="GtrA_DPMS_TM"/>
</dbReference>
<name>A0A1W1C497_9ZZZZ</name>
<evidence type="ECO:0000313" key="8">
    <source>
        <dbReference type="EMBL" id="SFV60547.1"/>
    </source>
</evidence>
<evidence type="ECO:0000259" key="7">
    <source>
        <dbReference type="Pfam" id="PF04138"/>
    </source>
</evidence>
<keyword evidence="3 6" id="KW-0812">Transmembrane</keyword>
<feature type="transmembrane region" description="Helical" evidence="6">
    <location>
        <begin position="12"/>
        <end position="32"/>
    </location>
</feature>